<evidence type="ECO:0000259" key="7">
    <source>
        <dbReference type="SMART" id="SM00906"/>
    </source>
</evidence>
<evidence type="ECO:0000256" key="2">
    <source>
        <dbReference type="ARBA" id="ARBA00023125"/>
    </source>
</evidence>
<dbReference type="GO" id="GO:0005634">
    <property type="term" value="C:nucleus"/>
    <property type="evidence" value="ECO:0007669"/>
    <property type="project" value="TreeGrafter"/>
</dbReference>
<dbReference type="Pfam" id="PF04082">
    <property type="entry name" value="Fungal_trans"/>
    <property type="match status" value="1"/>
</dbReference>
<keyword evidence="6" id="KW-0472">Membrane</keyword>
<dbReference type="EMBL" id="LVYI01000004">
    <property type="protein sequence ID" value="OAP60068.1"/>
    <property type="molecule type" value="Genomic_DNA"/>
</dbReference>
<evidence type="ECO:0000256" key="1">
    <source>
        <dbReference type="ARBA" id="ARBA00023015"/>
    </source>
</evidence>
<keyword evidence="4" id="KW-0539">Nucleus</keyword>
<dbReference type="AlphaFoldDB" id="A0A178ZJU0"/>
<keyword evidence="9" id="KW-1185">Reference proteome</keyword>
<keyword evidence="2" id="KW-0238">DNA-binding</keyword>
<dbReference type="InterPro" id="IPR051127">
    <property type="entry name" value="Fungal_SecMet_Regulators"/>
</dbReference>
<feature type="compositionally biased region" description="Polar residues" evidence="5">
    <location>
        <begin position="190"/>
        <end position="199"/>
    </location>
</feature>
<keyword evidence="6" id="KW-1133">Transmembrane helix</keyword>
<dbReference type="GO" id="GO:0000435">
    <property type="term" value="P:positive regulation of transcription from RNA polymerase II promoter by galactose"/>
    <property type="evidence" value="ECO:0007669"/>
    <property type="project" value="TreeGrafter"/>
</dbReference>
<dbReference type="CDD" id="cd12148">
    <property type="entry name" value="fungal_TF_MHR"/>
    <property type="match status" value="1"/>
</dbReference>
<dbReference type="GO" id="GO:0000981">
    <property type="term" value="F:DNA-binding transcription factor activity, RNA polymerase II-specific"/>
    <property type="evidence" value="ECO:0007669"/>
    <property type="project" value="TreeGrafter"/>
</dbReference>
<feature type="region of interest" description="Disordered" evidence="5">
    <location>
        <begin position="691"/>
        <end position="710"/>
    </location>
</feature>
<proteinExistence type="predicted"/>
<dbReference type="GeneID" id="30009238"/>
<comment type="caution">
    <text evidence="8">The sequence shown here is derived from an EMBL/GenBank/DDBJ whole genome shotgun (WGS) entry which is preliminary data.</text>
</comment>
<protein>
    <recommendedName>
        <fullName evidence="7">Xylanolytic transcriptional activator regulatory domain-containing protein</fullName>
    </recommendedName>
</protein>
<feature type="transmembrane region" description="Helical" evidence="6">
    <location>
        <begin position="599"/>
        <end position="619"/>
    </location>
</feature>
<evidence type="ECO:0000256" key="5">
    <source>
        <dbReference type="SAM" id="MobiDB-lite"/>
    </source>
</evidence>
<accession>A0A178ZJU0</accession>
<evidence type="ECO:0000313" key="9">
    <source>
        <dbReference type="Proteomes" id="UP000078343"/>
    </source>
</evidence>
<dbReference type="STRING" id="1367422.A0A178ZJU0"/>
<feature type="domain" description="Xylanolytic transcriptional activator regulatory" evidence="7">
    <location>
        <begin position="340"/>
        <end position="413"/>
    </location>
</feature>
<dbReference type="GO" id="GO:0006351">
    <property type="term" value="P:DNA-templated transcription"/>
    <property type="evidence" value="ECO:0007669"/>
    <property type="project" value="InterPro"/>
</dbReference>
<feature type="region of interest" description="Disordered" evidence="5">
    <location>
        <begin position="190"/>
        <end position="210"/>
    </location>
</feature>
<sequence length="795" mass="87113">MTLEKLASINPRLSSAISAFTVDDAVHPSPSEKANADSGSMYFVELGVQCVYERLPRKQILSSKKQASYSRRLRALEDVLQDLVQNQHPVHMDLGKPDLIPDESSHMHLDGLQEPRSSDPEKVYRTTNYLEENGDEDTVDGMATVTSPKTMSSMVFGPSSNIAFLRQVIDATSAASQGLGKTSLSGNTASRTYISSDASPDNPRARFSSTARQPFDPILLPSDSHARHLIRLFFSNIGMLFPVVHESVCIRVYCTAKLDGPGAVSQSWLCLLNVIFALATCASTTPNQSAERDEETAEEFIERAEALAVHIAMKSADLEIVQCLLLIAQYCQGTQRPDEAWHLHGLAVRAAIQLGLHSSHAYTELKPLECELRKRTWFGCVILDRMLSMTLGRPCTISDELLQLDLPSDIGLDAVSRGSTRTTSDEQPAAPYTVCLFIATIQLYDVLADIIKKLYGSNVDADAQQTVPALLATISQLEHKLEVWKQNLPPQLQQVPSEIKLTGWNLSSSPGFAPVFDRLSVILALRYLNTRILLHRPILSACLRQRYPFGTLNEPASDVHDKFPHEFASISVEICERSAVEVIDIVCKASRHPRMLGTWWFSAYYTYNAALVIFCCILLHATTTPGRSKSTETAEHQRANLGKIVHLQRAIEATGRLGPGSITARKIQQALLTHRQTCMALVQSDMGDSGKAFASESSTTAAGGTLPPPPPKVDAVQVSNAIGMGSSEASSVPFLDLGQDDPFVTLDEGIDQSWSDIDWFSDVFGPDTQLGSYPRPSSAIEDLLPNGRFVGMSLD</sequence>
<keyword evidence="1" id="KW-0805">Transcription regulation</keyword>
<dbReference type="GO" id="GO:0000978">
    <property type="term" value="F:RNA polymerase II cis-regulatory region sequence-specific DNA binding"/>
    <property type="evidence" value="ECO:0007669"/>
    <property type="project" value="TreeGrafter"/>
</dbReference>
<dbReference type="RefSeq" id="XP_018693435.1">
    <property type="nucleotide sequence ID" value="XM_018836582.1"/>
</dbReference>
<gene>
    <name evidence="8" type="ORF">AYL99_05070</name>
</gene>
<dbReference type="InterPro" id="IPR007219">
    <property type="entry name" value="XnlR_reg_dom"/>
</dbReference>
<dbReference type="OrthoDB" id="3921198at2759"/>
<name>A0A178ZJU0_9EURO</name>
<evidence type="ECO:0000256" key="4">
    <source>
        <dbReference type="ARBA" id="ARBA00023242"/>
    </source>
</evidence>
<dbReference type="Proteomes" id="UP000078343">
    <property type="component" value="Unassembled WGS sequence"/>
</dbReference>
<organism evidence="8 9">
    <name type="scientific">Fonsecaea erecta</name>
    <dbReference type="NCBI Taxonomy" id="1367422"/>
    <lineage>
        <taxon>Eukaryota</taxon>
        <taxon>Fungi</taxon>
        <taxon>Dikarya</taxon>
        <taxon>Ascomycota</taxon>
        <taxon>Pezizomycotina</taxon>
        <taxon>Eurotiomycetes</taxon>
        <taxon>Chaetothyriomycetidae</taxon>
        <taxon>Chaetothyriales</taxon>
        <taxon>Herpotrichiellaceae</taxon>
        <taxon>Fonsecaea</taxon>
    </lineage>
</organism>
<keyword evidence="3" id="KW-0804">Transcription</keyword>
<evidence type="ECO:0000313" key="8">
    <source>
        <dbReference type="EMBL" id="OAP60068.1"/>
    </source>
</evidence>
<reference evidence="8 9" key="1">
    <citation type="submission" date="2016-04" db="EMBL/GenBank/DDBJ databases">
        <title>Draft genome of Fonsecaea erecta CBS 125763.</title>
        <authorList>
            <person name="Weiss V.A."/>
            <person name="Vicente V.A."/>
            <person name="Raittz R.T."/>
            <person name="Moreno L.F."/>
            <person name="De Souza E.M."/>
            <person name="Pedrosa F.O."/>
            <person name="Steffens M.B."/>
            <person name="Faoro H."/>
            <person name="Tadra-Sfeir M.Z."/>
            <person name="Najafzadeh M.J."/>
            <person name="Felipe M.S."/>
            <person name="Teixeira M."/>
            <person name="Sun J."/>
            <person name="Xi L."/>
            <person name="Gomes R."/>
            <person name="De Azevedo C.M."/>
            <person name="Salgado C.G."/>
            <person name="Da Silva M.B."/>
            <person name="Nascimento M.F."/>
            <person name="Queiroz-Telles F."/>
            <person name="Attili D.S."/>
            <person name="Gorbushina A."/>
        </authorList>
    </citation>
    <scope>NUCLEOTIDE SEQUENCE [LARGE SCALE GENOMIC DNA]</scope>
    <source>
        <strain evidence="8 9">CBS 125763</strain>
    </source>
</reference>
<keyword evidence="6" id="KW-0812">Transmembrane</keyword>
<dbReference type="PANTHER" id="PTHR47424">
    <property type="entry name" value="REGULATORY PROTEIN GAL4"/>
    <property type="match status" value="1"/>
</dbReference>
<dbReference type="SMART" id="SM00906">
    <property type="entry name" value="Fungal_trans"/>
    <property type="match status" value="1"/>
</dbReference>
<dbReference type="PANTHER" id="PTHR47424:SF3">
    <property type="entry name" value="REGULATORY PROTEIN GAL4"/>
    <property type="match status" value="1"/>
</dbReference>
<evidence type="ECO:0000256" key="6">
    <source>
        <dbReference type="SAM" id="Phobius"/>
    </source>
</evidence>
<dbReference type="GO" id="GO:0008270">
    <property type="term" value="F:zinc ion binding"/>
    <property type="evidence" value="ECO:0007669"/>
    <property type="project" value="InterPro"/>
</dbReference>
<evidence type="ECO:0000256" key="3">
    <source>
        <dbReference type="ARBA" id="ARBA00023163"/>
    </source>
</evidence>